<reference evidence="1 2" key="1">
    <citation type="submission" date="2019-01" db="EMBL/GenBank/DDBJ databases">
        <title>Coherence of Microcystis species and biogeography revealed through population genomics.</title>
        <authorList>
            <person name="Perez-Carrascal O.M."/>
            <person name="Terrat Y."/>
            <person name="Giani A."/>
            <person name="Fortin N."/>
            <person name="Tromas N."/>
            <person name="Shapiro B.J."/>
        </authorList>
    </citation>
    <scope>NUCLEOTIDE SEQUENCE [LARGE SCALE GENOMIC DNA]</scope>
    <source>
        <strain evidence="1">Ma_QC_Ca_00000000_S207</strain>
    </source>
</reference>
<comment type="caution">
    <text evidence="1">The sequence shown here is derived from an EMBL/GenBank/DDBJ whole genome shotgun (WGS) entry which is preliminary data.</text>
</comment>
<dbReference type="PANTHER" id="PTHR34849">
    <property type="entry name" value="SSL5025 PROTEIN"/>
    <property type="match status" value="1"/>
</dbReference>
<dbReference type="Proteomes" id="UP000320293">
    <property type="component" value="Unassembled WGS sequence"/>
</dbReference>
<dbReference type="InterPro" id="IPR036388">
    <property type="entry name" value="WH-like_DNA-bd_sf"/>
</dbReference>
<dbReference type="InterPro" id="IPR007367">
    <property type="entry name" value="DUF433"/>
</dbReference>
<sequence length="74" mass="8169">MSKLLERITVNPKQCGGRPCIRGMRIRVSDVLDLFAAGLSAEQILEELPDLEMDDLKASLTYASCKLNHPVLIA</sequence>
<dbReference type="Gene3D" id="1.10.10.10">
    <property type="entry name" value="Winged helix-like DNA-binding domain superfamily/Winged helix DNA-binding domain"/>
    <property type="match status" value="1"/>
</dbReference>
<evidence type="ECO:0000313" key="2">
    <source>
        <dbReference type="Proteomes" id="UP000320293"/>
    </source>
</evidence>
<dbReference type="AlphaFoldDB" id="A0A552FBT5"/>
<gene>
    <name evidence="1" type="ORF">EWV91_17010</name>
</gene>
<dbReference type="PANTHER" id="PTHR34849:SF3">
    <property type="entry name" value="SSR2962 PROTEIN"/>
    <property type="match status" value="1"/>
</dbReference>
<name>A0A552FBT5_MICAE</name>
<dbReference type="Pfam" id="PF04255">
    <property type="entry name" value="DUF433"/>
    <property type="match status" value="1"/>
</dbReference>
<organism evidence="1 2">
    <name type="scientific">Microcystis aeruginosa Ma_QC_Ca_00000000_S207</name>
    <dbReference type="NCBI Taxonomy" id="2486251"/>
    <lineage>
        <taxon>Bacteria</taxon>
        <taxon>Bacillati</taxon>
        <taxon>Cyanobacteriota</taxon>
        <taxon>Cyanophyceae</taxon>
        <taxon>Oscillatoriophycideae</taxon>
        <taxon>Chroococcales</taxon>
        <taxon>Microcystaceae</taxon>
        <taxon>Microcystis</taxon>
    </lineage>
</organism>
<dbReference type="EMBL" id="SFBF01000317">
    <property type="protein sequence ID" value="TRU44167.1"/>
    <property type="molecule type" value="Genomic_DNA"/>
</dbReference>
<accession>A0A552FBT5</accession>
<dbReference type="InterPro" id="IPR009057">
    <property type="entry name" value="Homeodomain-like_sf"/>
</dbReference>
<proteinExistence type="predicted"/>
<dbReference type="SUPFAM" id="SSF46689">
    <property type="entry name" value="Homeodomain-like"/>
    <property type="match status" value="1"/>
</dbReference>
<evidence type="ECO:0000313" key="1">
    <source>
        <dbReference type="EMBL" id="TRU44167.1"/>
    </source>
</evidence>
<protein>
    <submittedName>
        <fullName evidence="1">DUF433 domain-containing protein</fullName>
    </submittedName>
</protein>